<keyword evidence="2" id="KW-1185">Reference proteome</keyword>
<evidence type="ECO:0000313" key="2">
    <source>
        <dbReference type="Proteomes" id="UP000216151"/>
    </source>
</evidence>
<organism evidence="1 2">
    <name type="scientific">Acetobacter fabarum</name>
    <dbReference type="NCBI Taxonomy" id="483199"/>
    <lineage>
        <taxon>Bacteria</taxon>
        <taxon>Pseudomonadati</taxon>
        <taxon>Pseudomonadota</taxon>
        <taxon>Alphaproteobacteria</taxon>
        <taxon>Acetobacterales</taxon>
        <taxon>Acetobacteraceae</taxon>
        <taxon>Acetobacter</taxon>
    </lineage>
</organism>
<accession>A0A269XQ58</accession>
<dbReference type="EMBL" id="NCXK01000095">
    <property type="protein sequence ID" value="PAK74546.1"/>
    <property type="molecule type" value="Genomic_DNA"/>
</dbReference>
<gene>
    <name evidence="1" type="ORF">B8X00_14165</name>
</gene>
<reference evidence="1 2" key="1">
    <citation type="submission" date="2017-04" db="EMBL/GenBank/DDBJ databases">
        <title>Kefir bacterial isolates.</title>
        <authorList>
            <person name="Kim Y."/>
            <person name="Blasche S."/>
            <person name="Patil K.R."/>
        </authorList>
    </citation>
    <scope>NUCLEOTIDE SEQUENCE [LARGE SCALE GENOMIC DNA]</scope>
    <source>
        <strain evidence="1 2">KR</strain>
    </source>
</reference>
<comment type="caution">
    <text evidence="1">The sequence shown here is derived from an EMBL/GenBank/DDBJ whole genome shotgun (WGS) entry which is preliminary data.</text>
</comment>
<evidence type="ECO:0000313" key="1">
    <source>
        <dbReference type="EMBL" id="PAK74546.1"/>
    </source>
</evidence>
<dbReference type="Proteomes" id="UP000216151">
    <property type="component" value="Unassembled WGS sequence"/>
</dbReference>
<proteinExistence type="predicted"/>
<name>A0A269XQ58_9PROT</name>
<sequence>TLNPYAVERLPFHYSDWFHLGKLSDVRLLWNIPHINLNYMTYYMNNPYLPGSNELERHFLAKTAVEQYISFGFFSKKFPNIKLSCHNDLRSRRESIDILLDNFCILDDKKASVYFPKYMKDFSFRPNEKICISHKNWDLLSKNRQIDPETILTYNKDSIYGHTISGFPFRLNMSDMHTKIGMQLGKEIVVPKTESGGVVVFGPHFEIREGRYRARAYISSLVSKETIIKMSATLEHGKEVLQEAQFSFKDYHNDFSKTENFLTLDLDFTCPHKVGFDFEIVLDVDRVEDMAISHIEIFEAKRSLKTILASGRNKNAASSRVEIFEAKEYPRMEEMPLLFRCYMNISAKIMKKSLVEKRNRNPYAFFRDSKSMLARYPKKIYLNKYRAMNKEGDVG</sequence>
<protein>
    <submittedName>
        <fullName evidence="1">Uncharacterized protein</fullName>
    </submittedName>
</protein>
<feature type="non-terminal residue" evidence="1">
    <location>
        <position position="1"/>
    </location>
</feature>
<dbReference type="AlphaFoldDB" id="A0A269XQ58"/>